<organism evidence="5 6">
    <name type="scientific">Evansella vedderi</name>
    <dbReference type="NCBI Taxonomy" id="38282"/>
    <lineage>
        <taxon>Bacteria</taxon>
        <taxon>Bacillati</taxon>
        <taxon>Bacillota</taxon>
        <taxon>Bacilli</taxon>
        <taxon>Bacillales</taxon>
        <taxon>Bacillaceae</taxon>
        <taxon>Evansella</taxon>
    </lineage>
</organism>
<evidence type="ECO:0000313" key="5">
    <source>
        <dbReference type="EMBL" id="MDQ0253205.1"/>
    </source>
</evidence>
<dbReference type="InterPro" id="IPR028082">
    <property type="entry name" value="Peripla_BP_I"/>
</dbReference>
<evidence type="ECO:0000256" key="2">
    <source>
        <dbReference type="ARBA" id="ARBA00023125"/>
    </source>
</evidence>
<feature type="domain" description="HTH lacI-type" evidence="4">
    <location>
        <begin position="5"/>
        <end position="59"/>
    </location>
</feature>
<name>A0ABT9ZQH5_9BACI</name>
<accession>A0ABT9ZQH5</accession>
<dbReference type="InterPro" id="IPR010982">
    <property type="entry name" value="Lambda_DNA-bd_dom_sf"/>
</dbReference>
<dbReference type="Pfam" id="PF13377">
    <property type="entry name" value="Peripla_BP_3"/>
    <property type="match status" value="1"/>
</dbReference>
<dbReference type="InterPro" id="IPR000843">
    <property type="entry name" value="HTH_LacI"/>
</dbReference>
<evidence type="ECO:0000256" key="1">
    <source>
        <dbReference type="ARBA" id="ARBA00023015"/>
    </source>
</evidence>
<dbReference type="SMART" id="SM00354">
    <property type="entry name" value="HTH_LACI"/>
    <property type="match status" value="1"/>
</dbReference>
<evidence type="ECO:0000256" key="3">
    <source>
        <dbReference type="ARBA" id="ARBA00023163"/>
    </source>
</evidence>
<proteinExistence type="predicted"/>
<reference evidence="5 6" key="1">
    <citation type="submission" date="2023-07" db="EMBL/GenBank/DDBJ databases">
        <title>Genomic Encyclopedia of Type Strains, Phase IV (KMG-IV): sequencing the most valuable type-strain genomes for metagenomic binning, comparative biology and taxonomic classification.</title>
        <authorList>
            <person name="Goeker M."/>
        </authorList>
    </citation>
    <scope>NUCLEOTIDE SEQUENCE [LARGE SCALE GENOMIC DNA]</scope>
    <source>
        <strain evidence="5 6">DSM 9768</strain>
    </source>
</reference>
<gene>
    <name evidence="5" type="ORF">J2S74_000577</name>
</gene>
<dbReference type="InterPro" id="IPR046335">
    <property type="entry name" value="LacI/GalR-like_sensor"/>
</dbReference>
<dbReference type="RefSeq" id="WP_307321551.1">
    <property type="nucleotide sequence ID" value="NZ_JAUSUG010000002.1"/>
</dbReference>
<dbReference type="Gene3D" id="3.40.50.2300">
    <property type="match status" value="2"/>
</dbReference>
<keyword evidence="2" id="KW-0238">DNA-binding</keyword>
<keyword evidence="1" id="KW-0805">Transcription regulation</keyword>
<dbReference type="PANTHER" id="PTHR30146">
    <property type="entry name" value="LACI-RELATED TRANSCRIPTIONAL REPRESSOR"/>
    <property type="match status" value="1"/>
</dbReference>
<dbReference type="Proteomes" id="UP001230005">
    <property type="component" value="Unassembled WGS sequence"/>
</dbReference>
<evidence type="ECO:0000313" key="6">
    <source>
        <dbReference type="Proteomes" id="UP001230005"/>
    </source>
</evidence>
<evidence type="ECO:0000259" key="4">
    <source>
        <dbReference type="PROSITE" id="PS50932"/>
    </source>
</evidence>
<dbReference type="EMBL" id="JAUSUG010000002">
    <property type="protein sequence ID" value="MDQ0253205.1"/>
    <property type="molecule type" value="Genomic_DNA"/>
</dbReference>
<dbReference type="SUPFAM" id="SSF47413">
    <property type="entry name" value="lambda repressor-like DNA-binding domains"/>
    <property type="match status" value="1"/>
</dbReference>
<keyword evidence="6" id="KW-1185">Reference proteome</keyword>
<dbReference type="SUPFAM" id="SSF53822">
    <property type="entry name" value="Periplasmic binding protein-like I"/>
    <property type="match status" value="1"/>
</dbReference>
<dbReference type="Gene3D" id="1.10.260.40">
    <property type="entry name" value="lambda repressor-like DNA-binding domains"/>
    <property type="match status" value="1"/>
</dbReference>
<dbReference type="CDD" id="cd01392">
    <property type="entry name" value="HTH_LacI"/>
    <property type="match status" value="1"/>
</dbReference>
<dbReference type="Pfam" id="PF00356">
    <property type="entry name" value="LacI"/>
    <property type="match status" value="1"/>
</dbReference>
<dbReference type="CDD" id="cd06267">
    <property type="entry name" value="PBP1_LacI_sugar_binding-like"/>
    <property type="match status" value="1"/>
</dbReference>
<keyword evidence="3" id="KW-0804">Transcription</keyword>
<dbReference type="PROSITE" id="PS50932">
    <property type="entry name" value="HTH_LACI_2"/>
    <property type="match status" value="1"/>
</dbReference>
<comment type="caution">
    <text evidence="5">The sequence shown here is derived from an EMBL/GenBank/DDBJ whole genome shotgun (WGS) entry which is preliminary data.</text>
</comment>
<sequence>MNTLVKRSDVAKLAGVSEATVSRVLNNVGPIREETKNKVLQAAKALNYQPNSIAQCFARGKSGNIGVIVPSFPKVHMLSTYYFSEILSGIGRRLGESNYSLLLVFQPPDQPKNYVQLFQSQKIDGCIILGAKNHESDKEALIHLHHLDLPFIVVNQTYLDYPFHTIDAEHYEGSYKAVSYLINKGFRNIAFVNGSNDFSNSSERFAAYKDALKKAGIEPMENWIFQGNYSRSSGIKIAKEIAPLIPQLDAIFAANDRMAIGLMQGLSELGYKVGKDFALIGYDDSDIASMVNPPLTSVKVPLFDMGKIAAEKIIQMLNHEITEQIHIRLPVTLKERASCCKQIT</sequence>
<protein>
    <submittedName>
        <fullName evidence="5">LacI family transcriptional regulator</fullName>
    </submittedName>
</protein>
<dbReference type="PANTHER" id="PTHR30146:SF109">
    <property type="entry name" value="HTH-TYPE TRANSCRIPTIONAL REGULATOR GALS"/>
    <property type="match status" value="1"/>
</dbReference>